<dbReference type="AlphaFoldDB" id="M1Z272"/>
<comment type="caution">
    <text evidence="1">The sequence shown here is derived from an EMBL/GenBank/DDBJ whole genome shotgun (WGS) entry which is preliminary data.</text>
</comment>
<dbReference type="EMBL" id="CAQJ01000094">
    <property type="protein sequence ID" value="CCQ91825.1"/>
    <property type="molecule type" value="Genomic_DNA"/>
</dbReference>
<dbReference type="InterPro" id="IPR004658">
    <property type="entry name" value="OMP_Slp"/>
</dbReference>
<dbReference type="HOGENOM" id="CLU_3155379_0_0_0"/>
<keyword evidence="2" id="KW-1185">Reference proteome</keyword>
<organism evidence="1 2">
    <name type="scientific">Nitrospina gracilis (strain 3/211)</name>
    <dbReference type="NCBI Taxonomy" id="1266370"/>
    <lineage>
        <taxon>Bacteria</taxon>
        <taxon>Pseudomonadati</taxon>
        <taxon>Nitrospinota/Tectimicrobiota group</taxon>
        <taxon>Nitrospinota</taxon>
        <taxon>Nitrospinia</taxon>
        <taxon>Nitrospinales</taxon>
        <taxon>Nitrospinaceae</taxon>
        <taxon>Nitrospina</taxon>
    </lineage>
</organism>
<dbReference type="InParanoid" id="M1Z272"/>
<evidence type="ECO:0000313" key="1">
    <source>
        <dbReference type="EMBL" id="CCQ91825.1"/>
    </source>
</evidence>
<proteinExistence type="predicted"/>
<dbReference type="Pfam" id="PF03843">
    <property type="entry name" value="Slp"/>
    <property type="match status" value="1"/>
</dbReference>
<gene>
    <name evidence="1" type="ORF">NITGR_850012</name>
</gene>
<reference evidence="1 2" key="1">
    <citation type="journal article" date="2013" name="Front. Microbiol.">
        <title>The genome of Nitrospina gracilis illuminates the metabolism and evolution of the major marine nitrite oxidizer.</title>
        <authorList>
            <person name="Luecker S."/>
            <person name="Nowka B."/>
            <person name="Rattei T."/>
            <person name="Spieck E."/>
            <person name="and Daims H."/>
        </authorList>
    </citation>
    <scope>NUCLEOTIDE SEQUENCE [LARGE SCALE GENOMIC DNA]</scope>
    <source>
        <strain evidence="1 2">3/211</strain>
    </source>
</reference>
<evidence type="ECO:0000313" key="2">
    <source>
        <dbReference type="Proteomes" id="UP000011704"/>
    </source>
</evidence>
<dbReference type="Proteomes" id="UP000011704">
    <property type="component" value="Unassembled WGS sequence"/>
</dbReference>
<accession>M1Z272</accession>
<sequence>MTDETMRPLDFTTYTYPVIQVEEYHLWPKWKQPSPPRVNFYGGASGSF</sequence>
<protein>
    <submittedName>
        <fullName evidence="1">Uncharacterized protein</fullName>
    </submittedName>
</protein>
<name>M1Z272_NITG3</name>
<dbReference type="GO" id="GO:0019867">
    <property type="term" value="C:outer membrane"/>
    <property type="evidence" value="ECO:0007669"/>
    <property type="project" value="InterPro"/>
</dbReference>